<evidence type="ECO:0000259" key="4">
    <source>
        <dbReference type="SMART" id="SM00967"/>
    </source>
</evidence>
<dbReference type="PANTHER" id="PTHR46429">
    <property type="entry name" value="23S RRNA (GUANOSINE-2'-O-)-METHYLTRANSFERASE RLMB"/>
    <property type="match status" value="1"/>
</dbReference>
<dbReference type="Gene3D" id="3.40.1280.10">
    <property type="match status" value="1"/>
</dbReference>
<dbReference type="SMART" id="SM00967">
    <property type="entry name" value="SpoU_sub_bind"/>
    <property type="match status" value="1"/>
</dbReference>
<dbReference type="GO" id="GO:0003723">
    <property type="term" value="F:RNA binding"/>
    <property type="evidence" value="ECO:0007669"/>
    <property type="project" value="InterPro"/>
</dbReference>
<feature type="compositionally biased region" description="Polar residues" evidence="3">
    <location>
        <begin position="18"/>
        <end position="30"/>
    </location>
</feature>
<evidence type="ECO:0000313" key="6">
    <source>
        <dbReference type="Proteomes" id="UP000186469"/>
    </source>
</evidence>
<evidence type="ECO:0000313" key="5">
    <source>
        <dbReference type="EMBL" id="SHN53954.1"/>
    </source>
</evidence>
<reference evidence="5 6" key="1">
    <citation type="submission" date="2016-12" db="EMBL/GenBank/DDBJ databases">
        <authorList>
            <person name="Song W.-J."/>
            <person name="Kurnit D.M."/>
        </authorList>
    </citation>
    <scope>NUCLEOTIDE SEQUENCE [LARGE SCALE GENOMIC DNA]</scope>
    <source>
        <strain evidence="5 6">DSM 11393</strain>
    </source>
</reference>
<dbReference type="Gene3D" id="3.30.1330.30">
    <property type="match status" value="1"/>
</dbReference>
<feature type="domain" description="RNA 2-O ribose methyltransferase substrate binding" evidence="4">
    <location>
        <begin position="239"/>
        <end position="333"/>
    </location>
</feature>
<dbReference type="InterPro" id="IPR029026">
    <property type="entry name" value="tRNA_m1G_MTases_N"/>
</dbReference>
<dbReference type="SUPFAM" id="SSF55315">
    <property type="entry name" value="L30e-like"/>
    <property type="match status" value="1"/>
</dbReference>
<feature type="compositionally biased region" description="Basic and acidic residues" evidence="3">
    <location>
        <begin position="93"/>
        <end position="139"/>
    </location>
</feature>
<feature type="compositionally biased region" description="Basic and acidic residues" evidence="3">
    <location>
        <begin position="147"/>
        <end position="172"/>
    </location>
</feature>
<evidence type="ECO:0000256" key="2">
    <source>
        <dbReference type="ARBA" id="ARBA00022679"/>
    </source>
</evidence>
<keyword evidence="2" id="KW-0808">Transferase</keyword>
<dbReference type="Pfam" id="PF08032">
    <property type="entry name" value="SpoU_sub_bind"/>
    <property type="match status" value="1"/>
</dbReference>
<keyword evidence="6" id="KW-1185">Reference proteome</keyword>
<proteinExistence type="predicted"/>
<dbReference type="CDD" id="cd18103">
    <property type="entry name" value="SpoU-like_RlmB"/>
    <property type="match status" value="1"/>
</dbReference>
<dbReference type="GO" id="GO:0006396">
    <property type="term" value="P:RNA processing"/>
    <property type="evidence" value="ECO:0007669"/>
    <property type="project" value="InterPro"/>
</dbReference>
<dbReference type="InterPro" id="IPR004441">
    <property type="entry name" value="rRNA_MeTrfase_TrmH"/>
</dbReference>
<protein>
    <submittedName>
        <fullName evidence="5">tRNA G18 (Ribose-2'-O)-methylase SpoU</fullName>
    </submittedName>
</protein>
<dbReference type="InterPro" id="IPR029064">
    <property type="entry name" value="Ribosomal_eL30-like_sf"/>
</dbReference>
<dbReference type="InterPro" id="IPR001537">
    <property type="entry name" value="SpoU_MeTrfase"/>
</dbReference>
<dbReference type="EMBL" id="FRDI01000003">
    <property type="protein sequence ID" value="SHN53954.1"/>
    <property type="molecule type" value="Genomic_DNA"/>
</dbReference>
<dbReference type="Proteomes" id="UP000186469">
    <property type="component" value="Unassembled WGS sequence"/>
</dbReference>
<name>A0A1M7S6F8_9BACT</name>
<dbReference type="GO" id="GO:0032259">
    <property type="term" value="P:methylation"/>
    <property type="evidence" value="ECO:0007669"/>
    <property type="project" value="UniProtKB-KW"/>
</dbReference>
<dbReference type="STRING" id="1121455.SAMN02745728_00474"/>
<dbReference type="InterPro" id="IPR029028">
    <property type="entry name" value="Alpha/beta_knot_MTases"/>
</dbReference>
<feature type="compositionally biased region" description="Polar residues" evidence="3">
    <location>
        <begin position="180"/>
        <end position="190"/>
    </location>
</feature>
<dbReference type="Pfam" id="PF00588">
    <property type="entry name" value="SpoU_methylase"/>
    <property type="match status" value="1"/>
</dbReference>
<accession>A0A1M7S6F8</accession>
<organism evidence="5 6">
    <name type="scientific">Desulfovibrio litoralis DSM 11393</name>
    <dbReference type="NCBI Taxonomy" id="1121455"/>
    <lineage>
        <taxon>Bacteria</taxon>
        <taxon>Pseudomonadati</taxon>
        <taxon>Thermodesulfobacteriota</taxon>
        <taxon>Desulfovibrionia</taxon>
        <taxon>Desulfovibrionales</taxon>
        <taxon>Desulfovibrionaceae</taxon>
        <taxon>Desulfovibrio</taxon>
    </lineage>
</organism>
<keyword evidence="1 5" id="KW-0489">Methyltransferase</keyword>
<dbReference type="RefSeq" id="WP_084650558.1">
    <property type="nucleotide sequence ID" value="NZ_FRDI01000003.1"/>
</dbReference>
<dbReference type="SUPFAM" id="SSF75217">
    <property type="entry name" value="alpha/beta knot"/>
    <property type="match status" value="1"/>
</dbReference>
<feature type="region of interest" description="Disordered" evidence="3">
    <location>
        <begin position="1"/>
        <end position="203"/>
    </location>
</feature>
<dbReference type="GO" id="GO:0008173">
    <property type="term" value="F:RNA methyltransferase activity"/>
    <property type="evidence" value="ECO:0007669"/>
    <property type="project" value="InterPro"/>
</dbReference>
<dbReference type="InterPro" id="IPR013123">
    <property type="entry name" value="SpoU_subst-bd"/>
</dbReference>
<sequence>MKNFGTKQRQNRPEFKKSQQNKQGYRQYSSSDKENPNDSESKGEKWRDDKPSRSSSPHDRERPWRDDKPTRSSSPQERSWRDDKPTRNVSSQDRQRTWRENKPADDSSHDKKRAWRDDKPPKSSSSHDRERNWRDDKPTRNSSSQERNWRDDKPTRNSSPQDRKQAWKERTFTRKKPERNSLNVEYSNPEQADPNLGSDNESSFSVFKTQNTDKFNTTKAKTKDNKETVQEQEAEEAILLFGPRAVLDILKTEPNKVDSVFVLKGRRRPEHEEILDLCRSGGVRFSLVDDKTLERLLQSKNTQENPQNNRQVRTPQNFRHQGVIARLFPTGFVDFEELLTKTIDAELPLLIALDQVQDPGNIGTLARTLYAFGGAGLIVPKHNGAFLGYAALKASAGALAMLPVARVGNLKQALKEAEKQGFNIYGATQDKEAVSIFKAKLHLPAILVLGNEEKGMRDSVEARCLNLISIPMLKEIDSLNVAQSGAIIAAQFLANKLS</sequence>
<dbReference type="OrthoDB" id="9785673at2"/>
<dbReference type="PANTHER" id="PTHR46429:SF1">
    <property type="entry name" value="23S RRNA (GUANOSINE-2'-O-)-METHYLTRANSFERASE RLMB"/>
    <property type="match status" value="1"/>
</dbReference>
<feature type="compositionally biased region" description="Basic and acidic residues" evidence="3">
    <location>
        <begin position="31"/>
        <end position="70"/>
    </location>
</feature>
<dbReference type="GO" id="GO:0005829">
    <property type="term" value="C:cytosol"/>
    <property type="evidence" value="ECO:0007669"/>
    <property type="project" value="TreeGrafter"/>
</dbReference>
<dbReference type="AlphaFoldDB" id="A0A1M7S6F8"/>
<evidence type="ECO:0000256" key="3">
    <source>
        <dbReference type="SAM" id="MobiDB-lite"/>
    </source>
</evidence>
<gene>
    <name evidence="5" type="ORF">SAMN02745728_00474</name>
</gene>
<evidence type="ECO:0000256" key="1">
    <source>
        <dbReference type="ARBA" id="ARBA00022603"/>
    </source>
</evidence>